<dbReference type="SUPFAM" id="SSF53474">
    <property type="entry name" value="alpha/beta-Hydrolases"/>
    <property type="match status" value="1"/>
</dbReference>
<evidence type="ECO:0000313" key="4">
    <source>
        <dbReference type="Proteomes" id="UP000663832"/>
    </source>
</evidence>
<dbReference type="PANTHER" id="PTHR22946">
    <property type="entry name" value="DIENELACTONE HYDROLASE DOMAIN-CONTAINING PROTEIN-RELATED"/>
    <property type="match status" value="1"/>
</dbReference>
<gene>
    <name evidence="2" type="ORF">BJG266_LOCUS2711</name>
    <name evidence="3" type="ORF">QVE165_LOCUS7739</name>
</gene>
<organism evidence="2 5">
    <name type="scientific">Adineta steineri</name>
    <dbReference type="NCBI Taxonomy" id="433720"/>
    <lineage>
        <taxon>Eukaryota</taxon>
        <taxon>Metazoa</taxon>
        <taxon>Spiralia</taxon>
        <taxon>Gnathifera</taxon>
        <taxon>Rotifera</taxon>
        <taxon>Eurotatoria</taxon>
        <taxon>Bdelloidea</taxon>
        <taxon>Adinetida</taxon>
        <taxon>Adinetidae</taxon>
        <taxon>Adineta</taxon>
    </lineage>
</organism>
<evidence type="ECO:0000313" key="2">
    <source>
        <dbReference type="EMBL" id="CAF0755579.1"/>
    </source>
</evidence>
<dbReference type="OrthoDB" id="2498029at2759"/>
<keyword evidence="1" id="KW-0378">Hydrolase</keyword>
<dbReference type="InterPro" id="IPR029058">
    <property type="entry name" value="AB_hydrolase_fold"/>
</dbReference>
<dbReference type="Proteomes" id="UP000663832">
    <property type="component" value="Unassembled WGS sequence"/>
</dbReference>
<dbReference type="InterPro" id="IPR050261">
    <property type="entry name" value="FrsA_esterase"/>
</dbReference>
<dbReference type="EMBL" id="CAJNOI010000006">
    <property type="protein sequence ID" value="CAF0755579.1"/>
    <property type="molecule type" value="Genomic_DNA"/>
</dbReference>
<comment type="caution">
    <text evidence="2">The sequence shown here is derived from an EMBL/GenBank/DDBJ whole genome shotgun (WGS) entry which is preliminary data.</text>
</comment>
<evidence type="ECO:0000313" key="3">
    <source>
        <dbReference type="EMBL" id="CAF0868019.1"/>
    </source>
</evidence>
<reference evidence="2" key="1">
    <citation type="submission" date="2021-02" db="EMBL/GenBank/DDBJ databases">
        <authorList>
            <person name="Nowell W R."/>
        </authorList>
    </citation>
    <scope>NUCLEOTIDE SEQUENCE</scope>
</reference>
<dbReference type="EMBL" id="CAJNOM010000033">
    <property type="protein sequence ID" value="CAF0868019.1"/>
    <property type="molecule type" value="Genomic_DNA"/>
</dbReference>
<evidence type="ECO:0000256" key="1">
    <source>
        <dbReference type="ARBA" id="ARBA00022801"/>
    </source>
</evidence>
<dbReference type="Proteomes" id="UP000663877">
    <property type="component" value="Unassembled WGS sequence"/>
</dbReference>
<evidence type="ECO:0000313" key="5">
    <source>
        <dbReference type="Proteomes" id="UP000663877"/>
    </source>
</evidence>
<dbReference type="AlphaFoldDB" id="A0A813PIQ5"/>
<proteinExistence type="predicted"/>
<dbReference type="Gene3D" id="3.40.50.1820">
    <property type="entry name" value="alpha/beta hydrolase"/>
    <property type="match status" value="1"/>
</dbReference>
<accession>A0A813PIQ5</accession>
<dbReference type="GO" id="GO:0016788">
    <property type="term" value="F:hydrolase activity, acting on ester bonds"/>
    <property type="evidence" value="ECO:0007669"/>
    <property type="project" value="UniProtKB-ARBA"/>
</dbReference>
<dbReference type="PANTHER" id="PTHR22946:SF9">
    <property type="entry name" value="POLYKETIDE TRANSFERASE AF380"/>
    <property type="match status" value="1"/>
</dbReference>
<sequence>MNFKRENIEFLGKNNVLLRGWLYSLLVPLNHSAIIMTHGFSAIKEMDLDDYAQIFCRDGNFYVLIYDHQTFENKLIQPISIGIWGTSYSGGHVFVVGSREKQRIKCIVSQVPTISGKKNLTRRPHWQKILLEDKDCLFNNKEYIPITNQTNETSDLSNDFYHFFIGKYPFIQWSNQMSRRSTHFYSEYELWESLKDLSPIPLLMIIVKNDKITSTEDQIDAYENQVLEPKRLVLVDGGHFTIYDTEQESFHIAVKESLDWFRKYLK</sequence>
<name>A0A813PIQ5_9BILA</name>
<keyword evidence="4" id="KW-1185">Reference proteome</keyword>
<protein>
    <submittedName>
        <fullName evidence="2">Uncharacterized protein</fullName>
    </submittedName>
</protein>